<feature type="domain" description="C2H2-type" evidence="11">
    <location>
        <begin position="128"/>
        <end position="155"/>
    </location>
</feature>
<dbReference type="FunFam" id="3.30.160.60:FF:001954">
    <property type="entry name" value="Zinc finger protein 787"/>
    <property type="match status" value="1"/>
</dbReference>
<feature type="domain" description="C2H2-type" evidence="11">
    <location>
        <begin position="359"/>
        <end position="386"/>
    </location>
</feature>
<evidence type="ECO:0000256" key="10">
    <source>
        <dbReference type="SAM" id="MobiDB-lite"/>
    </source>
</evidence>
<feature type="region of interest" description="Disordered" evidence="10">
    <location>
        <begin position="1"/>
        <end position="22"/>
    </location>
</feature>
<organism evidence="12 13">
    <name type="scientific">Branchiostoma lanceolatum</name>
    <name type="common">Common lancelet</name>
    <name type="synonym">Amphioxus lanceolatum</name>
    <dbReference type="NCBI Taxonomy" id="7740"/>
    <lineage>
        <taxon>Eukaryota</taxon>
        <taxon>Metazoa</taxon>
        <taxon>Chordata</taxon>
        <taxon>Cephalochordata</taxon>
        <taxon>Leptocardii</taxon>
        <taxon>Amphioxiformes</taxon>
        <taxon>Branchiostomatidae</taxon>
        <taxon>Branchiostoma</taxon>
    </lineage>
</organism>
<dbReference type="SMART" id="SM00355">
    <property type="entry name" value="ZnF_C2H2"/>
    <property type="match status" value="9"/>
</dbReference>
<feature type="region of interest" description="Disordered" evidence="10">
    <location>
        <begin position="35"/>
        <end position="86"/>
    </location>
</feature>
<feature type="domain" description="C2H2-type" evidence="11">
    <location>
        <begin position="331"/>
        <end position="358"/>
    </location>
</feature>
<evidence type="ECO:0000256" key="8">
    <source>
        <dbReference type="ARBA" id="ARBA00023242"/>
    </source>
</evidence>
<keyword evidence="5 9" id="KW-0863">Zinc-finger</keyword>
<dbReference type="FunFam" id="3.30.160.60:FF:000912">
    <property type="entry name" value="Zinc finger protein 660"/>
    <property type="match status" value="1"/>
</dbReference>
<proteinExistence type="inferred from homology"/>
<protein>
    <submittedName>
        <fullName evidence="12">ZNF480 protein</fullName>
    </submittedName>
</protein>
<feature type="region of interest" description="Disordered" evidence="10">
    <location>
        <begin position="171"/>
        <end position="234"/>
    </location>
</feature>
<comment type="subcellular location">
    <subcellularLocation>
        <location evidence="1">Nucleus</location>
    </subcellularLocation>
</comment>
<dbReference type="Proteomes" id="UP000838412">
    <property type="component" value="Chromosome 12"/>
</dbReference>
<feature type="compositionally biased region" description="Basic and acidic residues" evidence="10">
    <location>
        <begin position="72"/>
        <end position="84"/>
    </location>
</feature>
<dbReference type="GO" id="GO:0003677">
    <property type="term" value="F:DNA binding"/>
    <property type="evidence" value="ECO:0007669"/>
    <property type="project" value="UniProtKB-KW"/>
</dbReference>
<feature type="domain" description="C2H2-type" evidence="11">
    <location>
        <begin position="303"/>
        <end position="330"/>
    </location>
</feature>
<feature type="domain" description="C2H2-type" evidence="11">
    <location>
        <begin position="275"/>
        <end position="302"/>
    </location>
</feature>
<dbReference type="Gene3D" id="3.30.160.60">
    <property type="entry name" value="Classic Zinc Finger"/>
    <property type="match status" value="7"/>
</dbReference>
<evidence type="ECO:0000256" key="3">
    <source>
        <dbReference type="ARBA" id="ARBA00022723"/>
    </source>
</evidence>
<dbReference type="FunFam" id="3.30.160.60:FF:000176">
    <property type="entry name" value="zinc finger protein 70"/>
    <property type="match status" value="1"/>
</dbReference>
<feature type="domain" description="C2H2-type" evidence="11">
    <location>
        <begin position="387"/>
        <end position="415"/>
    </location>
</feature>
<dbReference type="FunFam" id="3.30.160.60:FF:000100">
    <property type="entry name" value="Zinc finger 45-like"/>
    <property type="match status" value="1"/>
</dbReference>
<feature type="domain" description="C2H2-type" evidence="11">
    <location>
        <begin position="247"/>
        <end position="274"/>
    </location>
</feature>
<evidence type="ECO:0000313" key="12">
    <source>
        <dbReference type="EMBL" id="CAH1241021.1"/>
    </source>
</evidence>
<dbReference type="SUPFAM" id="SSF57667">
    <property type="entry name" value="beta-beta-alpha zinc fingers"/>
    <property type="match status" value="4"/>
</dbReference>
<dbReference type="PROSITE" id="PS50157">
    <property type="entry name" value="ZINC_FINGER_C2H2_2"/>
    <property type="match status" value="8"/>
</dbReference>
<reference evidence="12" key="1">
    <citation type="submission" date="2022-01" db="EMBL/GenBank/DDBJ databases">
        <authorList>
            <person name="Braso-Vives M."/>
        </authorList>
    </citation>
    <scope>NUCLEOTIDE SEQUENCE</scope>
</reference>
<dbReference type="GO" id="GO:0005634">
    <property type="term" value="C:nucleus"/>
    <property type="evidence" value="ECO:0007669"/>
    <property type="project" value="UniProtKB-SubCell"/>
</dbReference>
<evidence type="ECO:0000256" key="7">
    <source>
        <dbReference type="ARBA" id="ARBA00023125"/>
    </source>
</evidence>
<evidence type="ECO:0000259" key="11">
    <source>
        <dbReference type="PROSITE" id="PS50157"/>
    </source>
</evidence>
<dbReference type="FunFam" id="3.30.160.60:FF:001498">
    <property type="entry name" value="Zinc finger protein 404"/>
    <property type="match status" value="1"/>
</dbReference>
<dbReference type="InterPro" id="IPR036236">
    <property type="entry name" value="Znf_C2H2_sf"/>
</dbReference>
<name>A0A8J9VJ99_BRALA</name>
<dbReference type="GO" id="GO:0045596">
    <property type="term" value="P:negative regulation of cell differentiation"/>
    <property type="evidence" value="ECO:0007669"/>
    <property type="project" value="UniProtKB-ARBA"/>
</dbReference>
<evidence type="ECO:0000256" key="4">
    <source>
        <dbReference type="ARBA" id="ARBA00022737"/>
    </source>
</evidence>
<dbReference type="PANTHER" id="PTHR23234">
    <property type="entry name" value="ZNF44 PROTEIN"/>
    <property type="match status" value="1"/>
</dbReference>
<dbReference type="PANTHER" id="PTHR23234:SF10">
    <property type="entry name" value="RIKEN CDNA 6720489N17 GENE-RELATED"/>
    <property type="match status" value="1"/>
</dbReference>
<keyword evidence="7" id="KW-0238">DNA-binding</keyword>
<dbReference type="InterPro" id="IPR050758">
    <property type="entry name" value="Znf_C2H2-type"/>
</dbReference>
<dbReference type="PROSITE" id="PS00028">
    <property type="entry name" value="ZINC_FINGER_C2H2_1"/>
    <property type="match status" value="9"/>
</dbReference>
<dbReference type="FunFam" id="3.30.160.60:FF:000446">
    <property type="entry name" value="Zinc finger protein"/>
    <property type="match status" value="1"/>
</dbReference>
<keyword evidence="3" id="KW-0479">Metal-binding</keyword>
<dbReference type="Pfam" id="PF12874">
    <property type="entry name" value="zf-met"/>
    <property type="match status" value="1"/>
</dbReference>
<keyword evidence="8" id="KW-0539">Nucleus</keyword>
<evidence type="ECO:0000256" key="2">
    <source>
        <dbReference type="ARBA" id="ARBA00006991"/>
    </source>
</evidence>
<dbReference type="EMBL" id="OV696697">
    <property type="protein sequence ID" value="CAH1241021.1"/>
    <property type="molecule type" value="Genomic_DNA"/>
</dbReference>
<keyword evidence="6" id="KW-0862">Zinc</keyword>
<dbReference type="AlphaFoldDB" id="A0A8J9VJ99"/>
<dbReference type="OrthoDB" id="8113227at2759"/>
<comment type="similarity">
    <text evidence="2">Belongs to the krueppel C2H2-type zinc-finger protein family.</text>
</comment>
<feature type="compositionally biased region" description="Acidic residues" evidence="10">
    <location>
        <begin position="181"/>
        <end position="193"/>
    </location>
</feature>
<keyword evidence="4" id="KW-0677">Repeat</keyword>
<feature type="compositionally biased region" description="Basic and acidic residues" evidence="10">
    <location>
        <begin position="53"/>
        <end position="65"/>
    </location>
</feature>
<evidence type="ECO:0000313" key="13">
    <source>
        <dbReference type="Proteomes" id="UP000838412"/>
    </source>
</evidence>
<evidence type="ECO:0000256" key="1">
    <source>
        <dbReference type="ARBA" id="ARBA00004123"/>
    </source>
</evidence>
<keyword evidence="13" id="KW-1185">Reference proteome</keyword>
<evidence type="ECO:0000256" key="6">
    <source>
        <dbReference type="ARBA" id="ARBA00022833"/>
    </source>
</evidence>
<dbReference type="Pfam" id="PF00096">
    <property type="entry name" value="zf-C2H2"/>
    <property type="match status" value="5"/>
</dbReference>
<dbReference type="InterPro" id="IPR013087">
    <property type="entry name" value="Znf_C2H2_type"/>
</dbReference>
<evidence type="ECO:0000256" key="9">
    <source>
        <dbReference type="PROSITE-ProRule" id="PRU00042"/>
    </source>
</evidence>
<dbReference type="GO" id="GO:0008270">
    <property type="term" value="F:zinc ion binding"/>
    <property type="evidence" value="ECO:0007669"/>
    <property type="project" value="UniProtKB-KW"/>
</dbReference>
<sequence length="477" mass="54430">MEISSEIGEGGGGSAGKMSHPQGFHRMCLLQLWSQEDASKETQEVENSSNVTKMEEEDRGTHEVENSPNVTKTEDKDRGTHEVENSPNVFKAKEEDKGTDLKCQVCDKTYPDSRALQRHMRVHAKRPFECNICKTSFTFKTGLEKHMGTHEEEAWVPSSVVTTGSIFSLANHGESESKIEPEEDGTQANEEETSNLKNKEILAAHTPNAVKTSGTEVSKKKGRPKSKTKGHPKKRVLTRAGDVVRLFQCETCGKNFTENKILVCHRRIHTGEKPYACTQCDKRFTQSGALATHLRTHTGERPYQCNTCGKAFEQKGNLDTHMIVHTGERAYACHMCERTFKCTSTLKYHITTHTGEKLYQCDVCNMAFRCSKNLRNHKVVHSDERRYMCDVCGMQFKRSEYLRDHHRSFHTEAGKLAKKKKKEDRLEKREYKFGCRPCLHLFYTKDTYNVHLRSKKHQVKAAKQAEIDKEAGCYTLQ</sequence>
<feature type="domain" description="C2H2-type" evidence="11">
    <location>
        <begin position="101"/>
        <end position="128"/>
    </location>
</feature>
<feature type="compositionally biased region" description="Basic residues" evidence="10">
    <location>
        <begin position="220"/>
        <end position="234"/>
    </location>
</feature>
<accession>A0A8J9VJ99</accession>
<evidence type="ECO:0000256" key="5">
    <source>
        <dbReference type="ARBA" id="ARBA00022771"/>
    </source>
</evidence>
<gene>
    <name evidence="12" type="primary">ZNF480</name>
    <name evidence="12" type="ORF">BLAG_LOCUS4821</name>
</gene>